<dbReference type="Gene3D" id="3.40.50.1820">
    <property type="entry name" value="alpha/beta hydrolase"/>
    <property type="match status" value="1"/>
</dbReference>
<protein>
    <submittedName>
        <fullName evidence="1">Alpha/beta-hydrolase</fullName>
    </submittedName>
</protein>
<comment type="caution">
    <text evidence="1">The sequence shown here is derived from an EMBL/GenBank/DDBJ whole genome shotgun (WGS) entry which is preliminary data.</text>
</comment>
<sequence length="313" mass="35084">MYIQRSLCAAVCRGPYQHRAFSTARVLLNDPKLGDLGRVIEGEYAIIRENYEKPKNPLILAHGLLGFNELRLVPNLPGVQYWRGITEALREKDIEVIIATVPPSGSIEARAEKLSEIIAQKAAGKSVNIIAGLDSRYMLSQLKPTNVNALSLTTIATPHRGSAFADYTFDLIGTTRLPRVFKAMEWFGFEHAAFPQLTRKYMQENFNPKTPDRGGVRYYSYGATLEPTLFSIFRPSHAIIKRMEGSPNDGLVSVASSQWGEYKGTLVGVSHLDLINWSNRMKWFFYSITGQGRKFNAIAFYLDIADMLAKEGL</sequence>
<keyword evidence="2" id="KW-1185">Reference proteome</keyword>
<accession>A0A9P4SCR6</accession>
<organism evidence="1 2">
    <name type="scientific">Patellaria atrata CBS 101060</name>
    <dbReference type="NCBI Taxonomy" id="1346257"/>
    <lineage>
        <taxon>Eukaryota</taxon>
        <taxon>Fungi</taxon>
        <taxon>Dikarya</taxon>
        <taxon>Ascomycota</taxon>
        <taxon>Pezizomycotina</taxon>
        <taxon>Dothideomycetes</taxon>
        <taxon>Dothideomycetes incertae sedis</taxon>
        <taxon>Patellariales</taxon>
        <taxon>Patellariaceae</taxon>
        <taxon>Patellaria</taxon>
    </lineage>
</organism>
<dbReference type="OrthoDB" id="5592486at2759"/>
<evidence type="ECO:0000313" key="1">
    <source>
        <dbReference type="EMBL" id="KAF2839390.1"/>
    </source>
</evidence>
<reference evidence="1" key="1">
    <citation type="journal article" date="2020" name="Stud. Mycol.">
        <title>101 Dothideomycetes genomes: a test case for predicting lifestyles and emergence of pathogens.</title>
        <authorList>
            <person name="Haridas S."/>
            <person name="Albert R."/>
            <person name="Binder M."/>
            <person name="Bloem J."/>
            <person name="Labutti K."/>
            <person name="Salamov A."/>
            <person name="Andreopoulos B."/>
            <person name="Baker S."/>
            <person name="Barry K."/>
            <person name="Bills G."/>
            <person name="Bluhm B."/>
            <person name="Cannon C."/>
            <person name="Castanera R."/>
            <person name="Culley D."/>
            <person name="Daum C."/>
            <person name="Ezra D."/>
            <person name="Gonzalez J."/>
            <person name="Henrissat B."/>
            <person name="Kuo A."/>
            <person name="Liang C."/>
            <person name="Lipzen A."/>
            <person name="Lutzoni F."/>
            <person name="Magnuson J."/>
            <person name="Mondo S."/>
            <person name="Nolan M."/>
            <person name="Ohm R."/>
            <person name="Pangilinan J."/>
            <person name="Park H.-J."/>
            <person name="Ramirez L."/>
            <person name="Alfaro M."/>
            <person name="Sun H."/>
            <person name="Tritt A."/>
            <person name="Yoshinaga Y."/>
            <person name="Zwiers L.-H."/>
            <person name="Turgeon B."/>
            <person name="Goodwin S."/>
            <person name="Spatafora J."/>
            <person name="Crous P."/>
            <person name="Grigoriev I."/>
        </authorList>
    </citation>
    <scope>NUCLEOTIDE SEQUENCE</scope>
    <source>
        <strain evidence="1">CBS 101060</strain>
    </source>
</reference>
<gene>
    <name evidence="1" type="ORF">M501DRAFT_1016473</name>
</gene>
<name>A0A9P4SCR6_9PEZI</name>
<proteinExistence type="predicted"/>
<dbReference type="SUPFAM" id="SSF53474">
    <property type="entry name" value="alpha/beta-Hydrolases"/>
    <property type="match status" value="1"/>
</dbReference>
<evidence type="ECO:0000313" key="2">
    <source>
        <dbReference type="Proteomes" id="UP000799429"/>
    </source>
</evidence>
<dbReference type="EMBL" id="MU006095">
    <property type="protein sequence ID" value="KAF2839390.1"/>
    <property type="molecule type" value="Genomic_DNA"/>
</dbReference>
<dbReference type="Proteomes" id="UP000799429">
    <property type="component" value="Unassembled WGS sequence"/>
</dbReference>
<dbReference type="PANTHER" id="PTHR11440">
    <property type="entry name" value="LECITHIN-CHOLESTEROL ACYLTRANSFERASE-RELATED"/>
    <property type="match status" value="1"/>
</dbReference>
<dbReference type="AlphaFoldDB" id="A0A9P4SCR6"/>
<dbReference type="InterPro" id="IPR029058">
    <property type="entry name" value="AB_hydrolase_fold"/>
</dbReference>